<comment type="caution">
    <text evidence="2">Lacks conserved residue(s) required for the propagation of feature annotation.</text>
</comment>
<proteinExistence type="inferred from homology"/>
<feature type="short sequence motif" description="Important for interaction with partner proteins" evidence="2">
    <location>
        <begin position="172"/>
        <end position="177"/>
    </location>
</feature>
<dbReference type="SUPFAM" id="SSF50249">
    <property type="entry name" value="Nucleic acid-binding proteins"/>
    <property type="match status" value="1"/>
</dbReference>
<dbReference type="GO" id="GO:0006260">
    <property type="term" value="P:DNA replication"/>
    <property type="evidence" value="ECO:0007669"/>
    <property type="project" value="UniProtKB-UniRule"/>
</dbReference>
<dbReference type="Gene3D" id="2.40.50.140">
    <property type="entry name" value="Nucleic acid-binding proteins"/>
    <property type="match status" value="1"/>
</dbReference>
<dbReference type="PANTHER" id="PTHR10302:SF27">
    <property type="entry name" value="SINGLE-STRANDED DNA-BINDING PROTEIN"/>
    <property type="match status" value="1"/>
</dbReference>
<organism evidence="5 6">
    <name type="scientific">Candidatus Uhrbacteria bacterium RIFCSPLOWO2_02_FULL_53_10</name>
    <dbReference type="NCBI Taxonomy" id="1802411"/>
    <lineage>
        <taxon>Bacteria</taxon>
        <taxon>Candidatus Uhriibacteriota</taxon>
    </lineage>
</organism>
<dbReference type="NCBIfam" id="TIGR00621">
    <property type="entry name" value="ssb"/>
    <property type="match status" value="1"/>
</dbReference>
<comment type="subunit">
    <text evidence="2">Homotetramer.</text>
</comment>
<evidence type="ECO:0000256" key="4">
    <source>
        <dbReference type="SAM" id="MobiDB-lite"/>
    </source>
</evidence>
<name>A0A1F7VJ81_9BACT</name>
<gene>
    <name evidence="5" type="ORF">A3I45_01635</name>
</gene>
<evidence type="ECO:0000256" key="3">
    <source>
        <dbReference type="PIRNR" id="PIRNR002070"/>
    </source>
</evidence>
<dbReference type="Pfam" id="PF00436">
    <property type="entry name" value="SSB"/>
    <property type="match status" value="1"/>
</dbReference>
<dbReference type="GO" id="GO:0009295">
    <property type="term" value="C:nucleoid"/>
    <property type="evidence" value="ECO:0007669"/>
    <property type="project" value="TreeGrafter"/>
</dbReference>
<evidence type="ECO:0000313" key="6">
    <source>
        <dbReference type="Proteomes" id="UP000177574"/>
    </source>
</evidence>
<feature type="region of interest" description="Disordered" evidence="4">
    <location>
        <begin position="108"/>
        <end position="177"/>
    </location>
</feature>
<keyword evidence="2" id="KW-0234">DNA repair</keyword>
<dbReference type="GO" id="GO:0006310">
    <property type="term" value="P:DNA recombination"/>
    <property type="evidence" value="ECO:0007669"/>
    <property type="project" value="UniProtKB-UniRule"/>
</dbReference>
<accession>A0A1F7VJ81</accession>
<dbReference type="EMBL" id="MGET01000008">
    <property type="protein sequence ID" value="OGL90238.1"/>
    <property type="molecule type" value="Genomic_DNA"/>
</dbReference>
<dbReference type="InterPro" id="IPR011344">
    <property type="entry name" value="ssDNA-bd"/>
</dbReference>
<dbReference type="PANTHER" id="PTHR10302">
    <property type="entry name" value="SINGLE-STRANDED DNA-BINDING PROTEIN"/>
    <property type="match status" value="1"/>
</dbReference>
<sequence length="177" mass="19401">MNLNKAIVAGNLTRDPELRTMPSGGHVVTFGLATNRFWKDQNGAQQKDTQFHNIVAFGKLAETTAKFLVKGRLALVEGRIQNRSYVAKDGQKRYTSEIVAEVIQFGPQGGQGGGTMSSQAKVADAPAAEPMPDVPVVSEDEETPKNAKRKVQNVKETKGKEKPKDDDEFDIEEDIPF</sequence>
<evidence type="ECO:0000256" key="1">
    <source>
        <dbReference type="ARBA" id="ARBA00023125"/>
    </source>
</evidence>
<dbReference type="PIRSF" id="PIRSF002070">
    <property type="entry name" value="SSB"/>
    <property type="match status" value="1"/>
</dbReference>
<evidence type="ECO:0000256" key="2">
    <source>
        <dbReference type="HAMAP-Rule" id="MF_00984"/>
    </source>
</evidence>
<keyword evidence="2" id="KW-0233">DNA recombination</keyword>
<reference evidence="5 6" key="1">
    <citation type="journal article" date="2016" name="Nat. Commun.">
        <title>Thousands of microbial genomes shed light on interconnected biogeochemical processes in an aquifer system.</title>
        <authorList>
            <person name="Anantharaman K."/>
            <person name="Brown C.T."/>
            <person name="Hug L.A."/>
            <person name="Sharon I."/>
            <person name="Castelle C.J."/>
            <person name="Probst A.J."/>
            <person name="Thomas B.C."/>
            <person name="Singh A."/>
            <person name="Wilkins M.J."/>
            <person name="Karaoz U."/>
            <person name="Brodie E.L."/>
            <person name="Williams K.H."/>
            <person name="Hubbard S.S."/>
            <person name="Banfield J.F."/>
        </authorList>
    </citation>
    <scope>NUCLEOTIDE SEQUENCE [LARGE SCALE GENOMIC DNA]</scope>
</reference>
<keyword evidence="2" id="KW-0227">DNA damage</keyword>
<dbReference type="GO" id="GO:0006281">
    <property type="term" value="P:DNA repair"/>
    <property type="evidence" value="ECO:0007669"/>
    <property type="project" value="UniProtKB-UniRule"/>
</dbReference>
<keyword evidence="1 2" id="KW-0238">DNA-binding</keyword>
<dbReference type="Proteomes" id="UP000177574">
    <property type="component" value="Unassembled WGS sequence"/>
</dbReference>
<dbReference type="GO" id="GO:0003697">
    <property type="term" value="F:single-stranded DNA binding"/>
    <property type="evidence" value="ECO:0007669"/>
    <property type="project" value="UniProtKB-UniRule"/>
</dbReference>
<dbReference type="HAMAP" id="MF_00984">
    <property type="entry name" value="SSB"/>
    <property type="match status" value="1"/>
</dbReference>
<comment type="caution">
    <text evidence="5">The sequence shown here is derived from an EMBL/GenBank/DDBJ whole genome shotgun (WGS) entry which is preliminary data.</text>
</comment>
<comment type="function">
    <text evidence="2">Plays an important role in DNA replication, recombination and repair. Binds to ssDNA and to an array of partner proteins to recruit them to their sites of action during DNA metabolism.</text>
</comment>
<evidence type="ECO:0000313" key="5">
    <source>
        <dbReference type="EMBL" id="OGL90238.1"/>
    </source>
</evidence>
<dbReference type="InterPro" id="IPR012340">
    <property type="entry name" value="NA-bd_OB-fold"/>
</dbReference>
<feature type="compositionally biased region" description="Acidic residues" evidence="4">
    <location>
        <begin position="166"/>
        <end position="177"/>
    </location>
</feature>
<dbReference type="PROSITE" id="PS50935">
    <property type="entry name" value="SSB"/>
    <property type="match status" value="1"/>
</dbReference>
<keyword evidence="2" id="KW-0235">DNA replication</keyword>
<dbReference type="InterPro" id="IPR000424">
    <property type="entry name" value="Primosome_PriB/ssb"/>
</dbReference>
<protein>
    <recommendedName>
        <fullName evidence="2 3">Single-stranded DNA-binding protein</fullName>
        <shortName evidence="2">SSB</shortName>
    </recommendedName>
</protein>
<dbReference type="CDD" id="cd04496">
    <property type="entry name" value="SSB_OBF"/>
    <property type="match status" value="1"/>
</dbReference>
<dbReference type="AlphaFoldDB" id="A0A1F7VJ81"/>
<feature type="compositionally biased region" description="Basic and acidic residues" evidence="4">
    <location>
        <begin position="153"/>
        <end position="165"/>
    </location>
</feature>